<dbReference type="InterPro" id="IPR050267">
    <property type="entry name" value="Anti-sigma-factor_SerPK"/>
</dbReference>
<proteinExistence type="predicted"/>
<sequence length="266" mass="29005">MTGETGLHLVPHYRAESTVATLTGALTEAGYRELRDGVLKLATDAPESVIADIHGLDVDDDSLLSVFTVIALRIGDWPGLPFAVVTDRADHVAQLAARGANLPVHADVLAAEQARERPSRLRAAQLLAASPHASATARAFVGRTCAQWNVREHVDDALMVATELVENAILHTTSHPRLRLELRPDTFTISVADDDPRQAVLRERPKENGLGLRLVAQTAHRWGCSPSWVGGKVVWAVLLPNRRGHPIAEVPDPRASGPVRRRHRDR</sequence>
<dbReference type="InterPro" id="IPR036513">
    <property type="entry name" value="STAS_dom_sf"/>
</dbReference>
<keyword evidence="1" id="KW-0808">Transferase</keyword>
<evidence type="ECO:0000313" key="4">
    <source>
        <dbReference type="EMBL" id="SED27882.1"/>
    </source>
</evidence>
<dbReference type="InterPro" id="IPR036890">
    <property type="entry name" value="HATPase_C_sf"/>
</dbReference>
<gene>
    <name evidence="4" type="ORF">SAMN04489727_7214</name>
</gene>
<dbReference type="AlphaFoldDB" id="A0A1H4ZCH2"/>
<dbReference type="Gene3D" id="3.30.750.24">
    <property type="entry name" value="STAS domain"/>
    <property type="match status" value="1"/>
</dbReference>
<organism evidence="4 5">
    <name type="scientific">Amycolatopsis tolypomycina</name>
    <dbReference type="NCBI Taxonomy" id="208445"/>
    <lineage>
        <taxon>Bacteria</taxon>
        <taxon>Bacillati</taxon>
        <taxon>Actinomycetota</taxon>
        <taxon>Actinomycetes</taxon>
        <taxon>Pseudonocardiales</taxon>
        <taxon>Pseudonocardiaceae</taxon>
        <taxon>Amycolatopsis</taxon>
    </lineage>
</organism>
<feature type="domain" description="Histidine kinase/HSP90-like ATPase" evidence="3">
    <location>
        <begin position="128"/>
        <end position="221"/>
    </location>
</feature>
<keyword evidence="5" id="KW-1185">Reference proteome</keyword>
<evidence type="ECO:0000313" key="5">
    <source>
        <dbReference type="Proteomes" id="UP000199622"/>
    </source>
</evidence>
<dbReference type="STRING" id="208445.SAMN04489727_7214"/>
<evidence type="ECO:0000256" key="2">
    <source>
        <dbReference type="SAM" id="MobiDB-lite"/>
    </source>
</evidence>
<keyword evidence="1" id="KW-0723">Serine/threonine-protein kinase</keyword>
<dbReference type="SUPFAM" id="SSF55874">
    <property type="entry name" value="ATPase domain of HSP90 chaperone/DNA topoisomerase II/histidine kinase"/>
    <property type="match status" value="1"/>
</dbReference>
<keyword evidence="1" id="KW-0418">Kinase</keyword>
<dbReference type="PANTHER" id="PTHR35526:SF3">
    <property type="entry name" value="ANTI-SIGMA-F FACTOR RSBW"/>
    <property type="match status" value="1"/>
</dbReference>
<evidence type="ECO:0000256" key="1">
    <source>
        <dbReference type="ARBA" id="ARBA00022527"/>
    </source>
</evidence>
<dbReference type="InterPro" id="IPR003594">
    <property type="entry name" value="HATPase_dom"/>
</dbReference>
<dbReference type="GO" id="GO:0004674">
    <property type="term" value="F:protein serine/threonine kinase activity"/>
    <property type="evidence" value="ECO:0007669"/>
    <property type="project" value="UniProtKB-KW"/>
</dbReference>
<dbReference type="CDD" id="cd16936">
    <property type="entry name" value="HATPase_RsbW-like"/>
    <property type="match status" value="1"/>
</dbReference>
<reference evidence="5" key="1">
    <citation type="submission" date="2016-10" db="EMBL/GenBank/DDBJ databases">
        <authorList>
            <person name="Varghese N."/>
            <person name="Submissions S."/>
        </authorList>
    </citation>
    <scope>NUCLEOTIDE SEQUENCE [LARGE SCALE GENOMIC DNA]</scope>
    <source>
        <strain evidence="5">DSM 44544</strain>
    </source>
</reference>
<evidence type="ECO:0000259" key="3">
    <source>
        <dbReference type="Pfam" id="PF13581"/>
    </source>
</evidence>
<protein>
    <recommendedName>
        <fullName evidence="3">Histidine kinase/HSP90-like ATPase domain-containing protein</fullName>
    </recommendedName>
</protein>
<name>A0A1H4ZCH2_9PSEU</name>
<feature type="region of interest" description="Disordered" evidence="2">
    <location>
        <begin position="246"/>
        <end position="266"/>
    </location>
</feature>
<dbReference type="Proteomes" id="UP000199622">
    <property type="component" value="Unassembled WGS sequence"/>
</dbReference>
<dbReference type="Gene3D" id="3.30.565.10">
    <property type="entry name" value="Histidine kinase-like ATPase, C-terminal domain"/>
    <property type="match status" value="1"/>
</dbReference>
<dbReference type="EMBL" id="FNSO01000004">
    <property type="protein sequence ID" value="SED27882.1"/>
    <property type="molecule type" value="Genomic_DNA"/>
</dbReference>
<dbReference type="Pfam" id="PF13581">
    <property type="entry name" value="HATPase_c_2"/>
    <property type="match status" value="1"/>
</dbReference>
<dbReference type="PANTHER" id="PTHR35526">
    <property type="entry name" value="ANTI-SIGMA-F FACTOR RSBW-RELATED"/>
    <property type="match status" value="1"/>
</dbReference>
<accession>A0A1H4ZCH2</accession>